<organism evidence="1 2">
    <name type="scientific">Pogonophryne albipinna</name>
    <dbReference type="NCBI Taxonomy" id="1090488"/>
    <lineage>
        <taxon>Eukaryota</taxon>
        <taxon>Metazoa</taxon>
        <taxon>Chordata</taxon>
        <taxon>Craniata</taxon>
        <taxon>Vertebrata</taxon>
        <taxon>Euteleostomi</taxon>
        <taxon>Actinopterygii</taxon>
        <taxon>Neopterygii</taxon>
        <taxon>Teleostei</taxon>
        <taxon>Neoteleostei</taxon>
        <taxon>Acanthomorphata</taxon>
        <taxon>Eupercaria</taxon>
        <taxon>Perciformes</taxon>
        <taxon>Notothenioidei</taxon>
        <taxon>Pogonophryne</taxon>
    </lineage>
</organism>
<comment type="caution">
    <text evidence="1">The sequence shown here is derived from an EMBL/GenBank/DDBJ whole genome shotgun (WGS) entry which is preliminary data.</text>
</comment>
<gene>
    <name evidence="1" type="ORF">JOQ06_018236</name>
</gene>
<sequence>CAWRGKGQSCSSDSQNQHITTGSFFLTGESLEDPGMDDDVIRKCLGAEGPSVGFLLSLLSPLSPIHSLLALVAPAHVQNNPSAWLQSLIAAISETKTCLVRGNPEAEVLGESITFVLTFCSALLDGSSLRMDPGG</sequence>
<dbReference type="AlphaFoldDB" id="A0AAD6AIW0"/>
<dbReference type="EMBL" id="JAPTMU010000021">
    <property type="protein sequence ID" value="KAJ4925506.1"/>
    <property type="molecule type" value="Genomic_DNA"/>
</dbReference>
<keyword evidence="2" id="KW-1185">Reference proteome</keyword>
<evidence type="ECO:0000313" key="2">
    <source>
        <dbReference type="Proteomes" id="UP001219934"/>
    </source>
</evidence>
<proteinExistence type="predicted"/>
<evidence type="ECO:0000313" key="1">
    <source>
        <dbReference type="EMBL" id="KAJ4925506.1"/>
    </source>
</evidence>
<dbReference type="Proteomes" id="UP001219934">
    <property type="component" value="Unassembled WGS sequence"/>
</dbReference>
<accession>A0AAD6AIW0</accession>
<feature type="non-terminal residue" evidence="1">
    <location>
        <position position="135"/>
    </location>
</feature>
<reference evidence="1" key="1">
    <citation type="submission" date="2022-11" db="EMBL/GenBank/DDBJ databases">
        <title>Chromosome-level genome of Pogonophryne albipinna.</title>
        <authorList>
            <person name="Jo E."/>
        </authorList>
    </citation>
    <scope>NUCLEOTIDE SEQUENCE</scope>
    <source>
        <strain evidence="1">SGF0006</strain>
        <tissue evidence="1">Muscle</tissue>
    </source>
</reference>
<protein>
    <submittedName>
        <fullName evidence="1">Uncharacterized protein</fullName>
    </submittedName>
</protein>
<feature type="non-terminal residue" evidence="1">
    <location>
        <position position="1"/>
    </location>
</feature>
<name>A0AAD6AIW0_9TELE</name>